<proteinExistence type="predicted"/>
<evidence type="ECO:0000313" key="1">
    <source>
        <dbReference type="EMBL" id="SHO62265.1"/>
    </source>
</evidence>
<organism evidence="1 2">
    <name type="scientific">Algoriphagus zhangzhouensis</name>
    <dbReference type="NCBI Taxonomy" id="1073327"/>
    <lineage>
        <taxon>Bacteria</taxon>
        <taxon>Pseudomonadati</taxon>
        <taxon>Bacteroidota</taxon>
        <taxon>Cytophagia</taxon>
        <taxon>Cytophagales</taxon>
        <taxon>Cyclobacteriaceae</taxon>
        <taxon>Algoriphagus</taxon>
    </lineage>
</organism>
<dbReference type="Proteomes" id="UP000184609">
    <property type="component" value="Unassembled WGS sequence"/>
</dbReference>
<dbReference type="STRING" id="1073327.SAMN04488108_2037"/>
<accession>A0A1M7ZBI6</accession>
<dbReference type="EMBL" id="FRXN01000002">
    <property type="protein sequence ID" value="SHO62265.1"/>
    <property type="molecule type" value="Genomic_DNA"/>
</dbReference>
<name>A0A1M7ZBI6_9BACT</name>
<dbReference type="InterPro" id="IPR046525">
    <property type="entry name" value="DUF6702"/>
</dbReference>
<dbReference type="Pfam" id="PF20420">
    <property type="entry name" value="DUF6702"/>
    <property type="match status" value="1"/>
</dbReference>
<reference evidence="2" key="1">
    <citation type="submission" date="2016-12" db="EMBL/GenBank/DDBJ databases">
        <authorList>
            <person name="Varghese N."/>
            <person name="Submissions S."/>
        </authorList>
    </citation>
    <scope>NUCLEOTIDE SEQUENCE [LARGE SCALE GENOMIC DNA]</scope>
    <source>
        <strain evidence="2">DSM 25035</strain>
    </source>
</reference>
<dbReference type="RefSeq" id="WP_073571651.1">
    <property type="nucleotide sequence ID" value="NZ_FRXN01000002.1"/>
</dbReference>
<gene>
    <name evidence="1" type="ORF">SAMN04488108_2037</name>
</gene>
<evidence type="ECO:0000313" key="2">
    <source>
        <dbReference type="Proteomes" id="UP000184609"/>
    </source>
</evidence>
<dbReference type="AlphaFoldDB" id="A0A1M7ZBI6"/>
<sequence>MQQFYISLISLGWMVLYHPFFISLTEIRQNPDNQRLEIAQKIFWDDLEEGLREYHQQKVDFMNPEDPEKLNKQVGEYILSHFKVDLDGKPTTLKLLGFEIEDDAAWFYIESEPVEWKSKIKVRNSILVDQFATQQNIIHIYKNSKSPRSLLLGKGKETDSLEF</sequence>
<protein>
    <submittedName>
        <fullName evidence="1">Uncharacterized protein</fullName>
    </submittedName>
</protein>
<dbReference type="OrthoDB" id="5735516at2"/>
<keyword evidence="2" id="KW-1185">Reference proteome</keyword>